<feature type="domain" description="Serpin" evidence="5">
    <location>
        <begin position="1"/>
        <end position="195"/>
    </location>
</feature>
<evidence type="ECO:0000256" key="1">
    <source>
        <dbReference type="ARBA" id="ARBA00009500"/>
    </source>
</evidence>
<organism evidence="6 7">
    <name type="scientific">Caerostris extrusa</name>
    <name type="common">Bark spider</name>
    <name type="synonym">Caerostris bankana</name>
    <dbReference type="NCBI Taxonomy" id="172846"/>
    <lineage>
        <taxon>Eukaryota</taxon>
        <taxon>Metazoa</taxon>
        <taxon>Ecdysozoa</taxon>
        <taxon>Arthropoda</taxon>
        <taxon>Chelicerata</taxon>
        <taxon>Arachnida</taxon>
        <taxon>Araneae</taxon>
        <taxon>Araneomorphae</taxon>
        <taxon>Entelegynae</taxon>
        <taxon>Araneoidea</taxon>
        <taxon>Araneidae</taxon>
        <taxon>Caerostris</taxon>
    </lineage>
</organism>
<sequence>MIPNLLESLNPATVMVILNAVYFKGFWMHQFDKEKTFLQHFYNKGRGNFHANFVTQCKEWIRKIGNFPNPKFCSRPNTGNDQKKSEVALPKFKLEYSKSLKKTFISLGLKRIFGAAQLDGLSDYRDVQVSKIIHKAVIEVNEEGSEASAATAIIMVRCLKPKPIIEKFIVDHPFMFVIYNSRNNLILFMGRVNEL</sequence>
<gene>
    <name evidence="6" type="primary">SERPINB6</name>
    <name evidence="6" type="ORF">CEXT_188261</name>
</gene>
<comment type="caution">
    <text evidence="6">The sequence shown here is derived from an EMBL/GenBank/DDBJ whole genome shotgun (WGS) entry which is preliminary data.</text>
</comment>
<dbReference type="InterPro" id="IPR023796">
    <property type="entry name" value="Serpin_dom"/>
</dbReference>
<proteinExistence type="inferred from homology"/>
<protein>
    <submittedName>
        <fullName evidence="6">Serpin B6</fullName>
    </submittedName>
</protein>
<dbReference type="InterPro" id="IPR042185">
    <property type="entry name" value="Serpin_sf_2"/>
</dbReference>
<dbReference type="Pfam" id="PF00079">
    <property type="entry name" value="Serpin"/>
    <property type="match status" value="2"/>
</dbReference>
<keyword evidence="2" id="KW-0646">Protease inhibitor</keyword>
<evidence type="ECO:0000259" key="5">
    <source>
        <dbReference type="SMART" id="SM00093"/>
    </source>
</evidence>
<dbReference type="InterPro" id="IPR023795">
    <property type="entry name" value="Serpin_CS"/>
</dbReference>
<evidence type="ECO:0000256" key="2">
    <source>
        <dbReference type="ARBA" id="ARBA00022690"/>
    </source>
</evidence>
<keyword evidence="7" id="KW-1185">Reference proteome</keyword>
<dbReference type="SUPFAM" id="SSF56574">
    <property type="entry name" value="Serpins"/>
    <property type="match status" value="1"/>
</dbReference>
<comment type="similarity">
    <text evidence="1 4">Belongs to the serpin family.</text>
</comment>
<dbReference type="InterPro" id="IPR042178">
    <property type="entry name" value="Serpin_sf_1"/>
</dbReference>
<evidence type="ECO:0000313" key="7">
    <source>
        <dbReference type="Proteomes" id="UP001054945"/>
    </source>
</evidence>
<dbReference type="EMBL" id="BPLR01002058">
    <property type="protein sequence ID" value="GIX69494.1"/>
    <property type="molecule type" value="Genomic_DNA"/>
</dbReference>
<dbReference type="InterPro" id="IPR036186">
    <property type="entry name" value="Serpin_sf"/>
</dbReference>
<dbReference type="Proteomes" id="UP001054945">
    <property type="component" value="Unassembled WGS sequence"/>
</dbReference>
<name>A0AAV4MF95_CAEEX</name>
<dbReference type="AlphaFoldDB" id="A0AAV4MF95"/>
<dbReference type="PANTHER" id="PTHR11461:SF211">
    <property type="entry name" value="GH10112P-RELATED"/>
    <property type="match status" value="1"/>
</dbReference>
<keyword evidence="3" id="KW-0722">Serine protease inhibitor</keyword>
<dbReference type="Gene3D" id="3.30.497.10">
    <property type="entry name" value="Antithrombin, subunit I, domain 2"/>
    <property type="match status" value="2"/>
</dbReference>
<dbReference type="GO" id="GO:0005615">
    <property type="term" value="C:extracellular space"/>
    <property type="evidence" value="ECO:0007669"/>
    <property type="project" value="InterPro"/>
</dbReference>
<evidence type="ECO:0000256" key="4">
    <source>
        <dbReference type="RuleBase" id="RU000411"/>
    </source>
</evidence>
<dbReference type="PROSITE" id="PS00284">
    <property type="entry name" value="SERPIN"/>
    <property type="match status" value="1"/>
</dbReference>
<evidence type="ECO:0000256" key="3">
    <source>
        <dbReference type="ARBA" id="ARBA00022900"/>
    </source>
</evidence>
<dbReference type="Gene3D" id="2.30.39.10">
    <property type="entry name" value="Alpha-1-antitrypsin, domain 1"/>
    <property type="match status" value="2"/>
</dbReference>
<evidence type="ECO:0000313" key="6">
    <source>
        <dbReference type="EMBL" id="GIX69494.1"/>
    </source>
</evidence>
<dbReference type="PANTHER" id="PTHR11461">
    <property type="entry name" value="SERINE PROTEASE INHIBITOR, SERPIN"/>
    <property type="match status" value="1"/>
</dbReference>
<accession>A0AAV4MF95</accession>
<dbReference type="SMART" id="SM00093">
    <property type="entry name" value="SERPIN"/>
    <property type="match status" value="1"/>
</dbReference>
<dbReference type="GO" id="GO:0004867">
    <property type="term" value="F:serine-type endopeptidase inhibitor activity"/>
    <property type="evidence" value="ECO:0007669"/>
    <property type="project" value="UniProtKB-KW"/>
</dbReference>
<reference evidence="6 7" key="1">
    <citation type="submission" date="2021-06" db="EMBL/GenBank/DDBJ databases">
        <title>Caerostris extrusa draft genome.</title>
        <authorList>
            <person name="Kono N."/>
            <person name="Arakawa K."/>
        </authorList>
    </citation>
    <scope>NUCLEOTIDE SEQUENCE [LARGE SCALE GENOMIC DNA]</scope>
</reference>
<dbReference type="InterPro" id="IPR000215">
    <property type="entry name" value="Serpin_fam"/>
</dbReference>